<keyword evidence="4" id="KW-1185">Reference proteome</keyword>
<evidence type="ECO:0000256" key="1">
    <source>
        <dbReference type="SAM" id="SignalP"/>
    </source>
</evidence>
<evidence type="ECO:0000313" key="3">
    <source>
        <dbReference type="EMBL" id="ALF59623.1"/>
    </source>
</evidence>
<dbReference type="Gene3D" id="2.40.128.520">
    <property type="match status" value="1"/>
</dbReference>
<dbReference type="STRING" id="45610.AOC03_05775"/>
<dbReference type="AlphaFoldDB" id="A0A0M3V8R1"/>
<dbReference type="PANTHER" id="PTHR36919">
    <property type="entry name" value="BLR1215 PROTEIN"/>
    <property type="match status" value="1"/>
</dbReference>
<sequence length="127" mass="13519">MKLFTKTVLTVAGISMATMAFAADPLANTSWQTFEDGKPKGVVKITESNGVLTGKLVEANTAKGKQYVGMTIISGLKADGNGKYSGGTITDPAKSKTYRLTATVKGDTMDLKGHLGPFTRTQTWKKK</sequence>
<feature type="chain" id="PRO_5005790894" description="DUF2147 domain-containing protein" evidence="1">
    <location>
        <begin position="23"/>
        <end position="127"/>
    </location>
</feature>
<dbReference type="KEGG" id="pur:AOC03_05775"/>
<dbReference type="PANTHER" id="PTHR36919:SF3">
    <property type="entry name" value="BLL5882 PROTEIN"/>
    <property type="match status" value="1"/>
</dbReference>
<keyword evidence="1" id="KW-0732">Signal</keyword>
<evidence type="ECO:0000259" key="2">
    <source>
        <dbReference type="Pfam" id="PF09917"/>
    </source>
</evidence>
<organism evidence="3 4">
    <name type="scientific">Psychrobacter urativorans</name>
    <dbReference type="NCBI Taxonomy" id="45610"/>
    <lineage>
        <taxon>Bacteria</taxon>
        <taxon>Pseudomonadati</taxon>
        <taxon>Pseudomonadota</taxon>
        <taxon>Gammaproteobacteria</taxon>
        <taxon>Moraxellales</taxon>
        <taxon>Moraxellaceae</taxon>
        <taxon>Psychrobacter</taxon>
    </lineage>
</organism>
<name>A0A0M3V8R1_9GAMM</name>
<evidence type="ECO:0000313" key="4">
    <source>
        <dbReference type="Proteomes" id="UP000059847"/>
    </source>
</evidence>
<dbReference type="InterPro" id="IPR019223">
    <property type="entry name" value="DUF2147"/>
</dbReference>
<dbReference type="OrthoDB" id="9814399at2"/>
<accession>A0A0M3V8R1</accession>
<reference evidence="3 4" key="1">
    <citation type="submission" date="2015-09" db="EMBL/GenBank/DDBJ databases">
        <title>Complete genome of Psychrobacter urativorans R10.10B.</title>
        <authorList>
            <person name="See-Too W.S."/>
            <person name="Chan K.G."/>
        </authorList>
    </citation>
    <scope>NUCLEOTIDE SEQUENCE [LARGE SCALE GENOMIC DNA]</scope>
    <source>
        <strain evidence="3 4">R10.10B</strain>
    </source>
</reference>
<dbReference type="EMBL" id="CP012678">
    <property type="protein sequence ID" value="ALF59623.1"/>
    <property type="molecule type" value="Genomic_DNA"/>
</dbReference>
<gene>
    <name evidence="3" type="ORF">AOC03_05775</name>
</gene>
<dbReference type="Pfam" id="PF09917">
    <property type="entry name" value="DUF2147"/>
    <property type="match status" value="1"/>
</dbReference>
<proteinExistence type="predicted"/>
<protein>
    <recommendedName>
        <fullName evidence="2">DUF2147 domain-containing protein</fullName>
    </recommendedName>
</protein>
<feature type="domain" description="DUF2147" evidence="2">
    <location>
        <begin position="31"/>
        <end position="126"/>
    </location>
</feature>
<dbReference type="RefSeq" id="WP_062534157.1">
    <property type="nucleotide sequence ID" value="NZ_CP012678.1"/>
</dbReference>
<feature type="signal peptide" evidence="1">
    <location>
        <begin position="1"/>
        <end position="22"/>
    </location>
</feature>
<dbReference type="Proteomes" id="UP000059847">
    <property type="component" value="Chromosome"/>
</dbReference>